<gene>
    <name evidence="3" type="ORF">GTZ99_15000</name>
</gene>
<name>A0ABW9XH88_9SPHN</name>
<dbReference type="PANTHER" id="PTHR45947">
    <property type="entry name" value="SULFOQUINOVOSYL TRANSFERASE SQD2"/>
    <property type="match status" value="1"/>
</dbReference>
<comment type="caution">
    <text evidence="3">The sequence shown here is derived from an EMBL/GenBank/DDBJ whole genome shotgun (WGS) entry which is preliminary data.</text>
</comment>
<sequence length="389" mass="42067">MRIVDVCAFYSPHGGGVKTYVEQKMKIGPELGHEIIILAPGDRYEISERGPNARLITLPAPRFPLDRKYWFFNDEPALHQALDDLAPDFVECSSPWRSASMVARWPGPAPRALVMHADPLSAYAYRWFEPLLSRATIDKRFSRFWDHLRELGQSFDRVVCASGELRDRLAAGGVANTVLHPMGIEAGVFSPSRRDPALRRKMLALCDLPESAKLLIGVGRLSAEKRWPMIVDAVMAASRLMPIGMVMLGAGGHKARILKQIAGNPHIRLLTPEKDRVKFATLLASADALIHGCEAETFCMAAAEARASGVPVIVPNRGGAADHARGGAGVTYRAGSAVAAAKATLKLLHNLPKTPVAAETVTTRGHFAGLFAEYAATRRGLGTDAAALA</sequence>
<reference evidence="4" key="1">
    <citation type="submission" date="2020-01" db="EMBL/GenBank/DDBJ databases">
        <title>Sphingomonas sp. strain CSW-10.</title>
        <authorList>
            <person name="Chen W.-M."/>
        </authorList>
    </citation>
    <scope>NUCLEOTIDE SEQUENCE [LARGE SCALE GENOMIC DNA]</scope>
    <source>
        <strain evidence="4">FSY-8</strain>
    </source>
</reference>
<proteinExistence type="predicted"/>
<dbReference type="RefSeq" id="WP_161720320.1">
    <property type="nucleotide sequence ID" value="NZ_JAAAPO010000006.1"/>
</dbReference>
<dbReference type="InterPro" id="IPR050194">
    <property type="entry name" value="Glycosyltransferase_grp1"/>
</dbReference>
<feature type="domain" description="Glycosyltransferase subfamily 4-like N-terminal" evidence="2">
    <location>
        <begin position="15"/>
        <end position="179"/>
    </location>
</feature>
<evidence type="ECO:0000313" key="3">
    <source>
        <dbReference type="EMBL" id="NBC37861.1"/>
    </source>
</evidence>
<evidence type="ECO:0000259" key="1">
    <source>
        <dbReference type="Pfam" id="PF00534"/>
    </source>
</evidence>
<dbReference type="PANTHER" id="PTHR45947:SF3">
    <property type="entry name" value="SULFOQUINOVOSYL TRANSFERASE SQD2"/>
    <property type="match status" value="1"/>
</dbReference>
<dbReference type="InterPro" id="IPR001296">
    <property type="entry name" value="Glyco_trans_1"/>
</dbReference>
<dbReference type="SUPFAM" id="SSF53756">
    <property type="entry name" value="UDP-Glycosyltransferase/glycogen phosphorylase"/>
    <property type="match status" value="1"/>
</dbReference>
<dbReference type="Proteomes" id="UP000753724">
    <property type="component" value="Unassembled WGS sequence"/>
</dbReference>
<evidence type="ECO:0000313" key="4">
    <source>
        <dbReference type="Proteomes" id="UP000753724"/>
    </source>
</evidence>
<dbReference type="InterPro" id="IPR028098">
    <property type="entry name" value="Glyco_trans_4-like_N"/>
</dbReference>
<dbReference type="Pfam" id="PF13579">
    <property type="entry name" value="Glyco_trans_4_4"/>
    <property type="match status" value="1"/>
</dbReference>
<dbReference type="Gene3D" id="3.40.50.2000">
    <property type="entry name" value="Glycogen Phosphorylase B"/>
    <property type="match status" value="2"/>
</dbReference>
<keyword evidence="4" id="KW-1185">Reference proteome</keyword>
<organism evidence="3 4">
    <name type="scientific">Novosphingobium ovatum</name>
    <dbReference type="NCBI Taxonomy" id="1908523"/>
    <lineage>
        <taxon>Bacteria</taxon>
        <taxon>Pseudomonadati</taxon>
        <taxon>Pseudomonadota</taxon>
        <taxon>Alphaproteobacteria</taxon>
        <taxon>Sphingomonadales</taxon>
        <taxon>Sphingomonadaceae</taxon>
        <taxon>Novosphingobium</taxon>
    </lineage>
</organism>
<protein>
    <submittedName>
        <fullName evidence="3">Glycosyltransferase</fullName>
    </submittedName>
</protein>
<feature type="domain" description="Glycosyl transferase family 1" evidence="1">
    <location>
        <begin position="209"/>
        <end position="350"/>
    </location>
</feature>
<dbReference type="EMBL" id="JAAAPO010000006">
    <property type="protein sequence ID" value="NBC37861.1"/>
    <property type="molecule type" value="Genomic_DNA"/>
</dbReference>
<evidence type="ECO:0000259" key="2">
    <source>
        <dbReference type="Pfam" id="PF13579"/>
    </source>
</evidence>
<accession>A0ABW9XH88</accession>
<dbReference type="Pfam" id="PF00534">
    <property type="entry name" value="Glycos_transf_1"/>
    <property type="match status" value="1"/>
</dbReference>